<organism evidence="1">
    <name type="scientific">Candidatus Kentrum sp. DK</name>
    <dbReference type="NCBI Taxonomy" id="2126562"/>
    <lineage>
        <taxon>Bacteria</taxon>
        <taxon>Pseudomonadati</taxon>
        <taxon>Pseudomonadota</taxon>
        <taxon>Gammaproteobacteria</taxon>
        <taxon>Candidatus Kentrum</taxon>
    </lineage>
</organism>
<accession>A0A450T0X3</accession>
<protein>
    <submittedName>
        <fullName evidence="1">Uncharacterized protein</fullName>
    </submittedName>
</protein>
<sequence length="99" mass="10931">MDGMLLPINFRETAIALQSNQNIRAAVSIVEEELHSKTAFFDTSERTGFGCFSGVFRLEQGRQRSGLQYPFAPGFDPGGIGPRQPAFRPIRQVAEASNQ</sequence>
<dbReference type="EMBL" id="CAADEY010000078">
    <property type="protein sequence ID" value="VFJ60127.1"/>
    <property type="molecule type" value="Genomic_DNA"/>
</dbReference>
<dbReference type="AlphaFoldDB" id="A0A450T0X3"/>
<proteinExistence type="predicted"/>
<name>A0A450T0X3_9GAMM</name>
<reference evidence="1" key="1">
    <citation type="submission" date="2019-02" db="EMBL/GenBank/DDBJ databases">
        <authorList>
            <person name="Gruber-Vodicka R. H."/>
            <person name="Seah K. B. B."/>
        </authorList>
    </citation>
    <scope>NUCLEOTIDE SEQUENCE</scope>
    <source>
        <strain evidence="1">BECK_DK161</strain>
    </source>
</reference>
<evidence type="ECO:0000313" key="1">
    <source>
        <dbReference type="EMBL" id="VFJ60127.1"/>
    </source>
</evidence>
<gene>
    <name evidence="1" type="ORF">BECKDK2373C_GA0170839_107811</name>
</gene>